<name>A0ABS2N4J5_9BACI</name>
<organism evidence="2 3">
    <name type="scientific">Aquibacillus albus</name>
    <dbReference type="NCBI Taxonomy" id="1168171"/>
    <lineage>
        <taxon>Bacteria</taxon>
        <taxon>Bacillati</taxon>
        <taxon>Bacillota</taxon>
        <taxon>Bacilli</taxon>
        <taxon>Bacillales</taxon>
        <taxon>Bacillaceae</taxon>
        <taxon>Aquibacillus</taxon>
    </lineage>
</organism>
<accession>A0ABS2N4J5</accession>
<dbReference type="PANTHER" id="PTHR47472:SF1">
    <property type="entry name" value="DUF1446-DOMAIN-CONTAINING PROTEIN"/>
    <property type="match status" value="1"/>
</dbReference>
<dbReference type="EMBL" id="JAFBDR010000025">
    <property type="protein sequence ID" value="MBM7573044.1"/>
    <property type="molecule type" value="Genomic_DNA"/>
</dbReference>
<proteinExistence type="predicted"/>
<comment type="caution">
    <text evidence="2">The sequence shown here is derived from an EMBL/GenBank/DDBJ whole genome shotgun (WGS) entry which is preliminary data.</text>
</comment>
<reference evidence="2 3" key="1">
    <citation type="submission" date="2021-01" db="EMBL/GenBank/DDBJ databases">
        <title>Genomic Encyclopedia of Type Strains, Phase IV (KMG-IV): sequencing the most valuable type-strain genomes for metagenomic binning, comparative biology and taxonomic classification.</title>
        <authorList>
            <person name="Goeker M."/>
        </authorList>
    </citation>
    <scope>NUCLEOTIDE SEQUENCE [LARGE SCALE GENOMIC DNA]</scope>
    <source>
        <strain evidence="2 3">DSM 23711</strain>
    </source>
</reference>
<keyword evidence="3" id="KW-1185">Reference proteome</keyword>
<evidence type="ECO:0000313" key="3">
    <source>
        <dbReference type="Proteomes" id="UP001296943"/>
    </source>
</evidence>
<evidence type="ECO:0000313" key="2">
    <source>
        <dbReference type="EMBL" id="MBM7573044.1"/>
    </source>
</evidence>
<dbReference type="RefSeq" id="WP_204501711.1">
    <property type="nucleotide sequence ID" value="NZ_JAFBDR010000025.1"/>
</dbReference>
<dbReference type="InterPro" id="IPR010839">
    <property type="entry name" value="AtuA_N"/>
</dbReference>
<feature type="domain" description="Acyclic terpene utilisation N-terminal" evidence="1">
    <location>
        <begin position="4"/>
        <end position="448"/>
    </location>
</feature>
<dbReference type="PANTHER" id="PTHR47472">
    <property type="entry name" value="PROPIONYL-COA CARBOXYLASE"/>
    <property type="match status" value="1"/>
</dbReference>
<gene>
    <name evidence="2" type="ORF">JOC48_003592</name>
</gene>
<protein>
    <recommendedName>
        <fullName evidence="1">Acyclic terpene utilisation N-terminal domain-containing protein</fullName>
    </recommendedName>
</protein>
<dbReference type="Proteomes" id="UP001296943">
    <property type="component" value="Unassembled WGS sequence"/>
</dbReference>
<dbReference type="Pfam" id="PF07287">
    <property type="entry name" value="AtuA"/>
    <property type="match status" value="1"/>
</dbReference>
<sequence length="451" mass="49685">MKKVRIGSGAGYGGDRIEPALDIMDKGNVDYIIFECLAERTIALAQEQKIMNPEKGYNELLEYRMRKILPIRQKRDIKLITNMGAANPLAAAKVVKKIAIELGITNLKIAAVLGDDIFDKISNYENLKMIENGEMLSSLHNSIVSANAYIGISGIVQALDNNADIVITGRVSDPSLVLGPLVYEFGWETDNYDLLGKGTLAGHLLECGSQVTGGYFADPGYKDVPDLWKVGFPIGEIYENGEIVITKLEESGGIVNKATVSEQILYEIHDPANYYTPDVIADFSQVTLEELEINKVKITGATGKEKNNYFKTSVGYKDGYHVEGEISYGGSGAYERAKLAGEIIQKRLEQSEVFLQELKIDYIGINSLYKDQIANAINNNFDDFKDVRLRVAGRLVIQEDAYHVVNEVESLMTNGPAGGGGVRVRTKKCIGIVSILVPSKDIDIEVHYEEV</sequence>
<evidence type="ECO:0000259" key="1">
    <source>
        <dbReference type="Pfam" id="PF07287"/>
    </source>
</evidence>